<accession>A0A072U8P5</accession>
<organism evidence="2 4">
    <name type="scientific">Medicago truncatula</name>
    <name type="common">Barrel medic</name>
    <name type="synonym">Medicago tribuloides</name>
    <dbReference type="NCBI Taxonomy" id="3880"/>
    <lineage>
        <taxon>Eukaryota</taxon>
        <taxon>Viridiplantae</taxon>
        <taxon>Streptophyta</taxon>
        <taxon>Embryophyta</taxon>
        <taxon>Tracheophyta</taxon>
        <taxon>Spermatophyta</taxon>
        <taxon>Magnoliopsida</taxon>
        <taxon>eudicotyledons</taxon>
        <taxon>Gunneridae</taxon>
        <taxon>Pentapetalae</taxon>
        <taxon>rosids</taxon>
        <taxon>fabids</taxon>
        <taxon>Fabales</taxon>
        <taxon>Fabaceae</taxon>
        <taxon>Papilionoideae</taxon>
        <taxon>50 kb inversion clade</taxon>
        <taxon>NPAAA clade</taxon>
        <taxon>Hologalegina</taxon>
        <taxon>IRL clade</taxon>
        <taxon>Trifolieae</taxon>
        <taxon>Medicago</taxon>
    </lineage>
</organism>
<feature type="compositionally biased region" description="Basic and acidic residues" evidence="1">
    <location>
        <begin position="62"/>
        <end position="93"/>
    </location>
</feature>
<dbReference type="Proteomes" id="UP000002051">
    <property type="component" value="Chromosome 6"/>
</dbReference>
<proteinExistence type="predicted"/>
<name>A0A072U8P5_MEDTR</name>
<dbReference type="EnsemblPlants" id="KEH26154">
    <property type="protein sequence ID" value="KEH26154"/>
    <property type="gene ID" value="MTR_6g045443"/>
</dbReference>
<feature type="region of interest" description="Disordered" evidence="1">
    <location>
        <begin position="62"/>
        <end position="114"/>
    </location>
</feature>
<reference evidence="3" key="3">
    <citation type="submission" date="2015-04" db="UniProtKB">
        <authorList>
            <consortium name="EnsemblPlants"/>
        </authorList>
    </citation>
    <scope>IDENTIFICATION</scope>
    <source>
        <strain evidence="3">cv. Jemalong A17</strain>
    </source>
</reference>
<evidence type="ECO:0000313" key="4">
    <source>
        <dbReference type="Proteomes" id="UP000002051"/>
    </source>
</evidence>
<reference evidence="2 4" key="1">
    <citation type="journal article" date="2011" name="Nature">
        <title>The Medicago genome provides insight into the evolution of rhizobial symbioses.</title>
        <authorList>
            <person name="Young N.D."/>
            <person name="Debelle F."/>
            <person name="Oldroyd G.E."/>
            <person name="Geurts R."/>
            <person name="Cannon S.B."/>
            <person name="Udvardi M.K."/>
            <person name="Benedito V.A."/>
            <person name="Mayer K.F."/>
            <person name="Gouzy J."/>
            <person name="Schoof H."/>
            <person name="Van de Peer Y."/>
            <person name="Proost S."/>
            <person name="Cook D.R."/>
            <person name="Meyers B.C."/>
            <person name="Spannagl M."/>
            <person name="Cheung F."/>
            <person name="De Mita S."/>
            <person name="Krishnakumar V."/>
            <person name="Gundlach H."/>
            <person name="Zhou S."/>
            <person name="Mudge J."/>
            <person name="Bharti A.K."/>
            <person name="Murray J.D."/>
            <person name="Naoumkina M.A."/>
            <person name="Rosen B."/>
            <person name="Silverstein K.A."/>
            <person name="Tang H."/>
            <person name="Rombauts S."/>
            <person name="Zhao P.X."/>
            <person name="Zhou P."/>
            <person name="Barbe V."/>
            <person name="Bardou P."/>
            <person name="Bechner M."/>
            <person name="Bellec A."/>
            <person name="Berger A."/>
            <person name="Berges H."/>
            <person name="Bidwell S."/>
            <person name="Bisseling T."/>
            <person name="Choisne N."/>
            <person name="Couloux A."/>
            <person name="Denny R."/>
            <person name="Deshpande S."/>
            <person name="Dai X."/>
            <person name="Doyle J.J."/>
            <person name="Dudez A.M."/>
            <person name="Farmer A.D."/>
            <person name="Fouteau S."/>
            <person name="Franken C."/>
            <person name="Gibelin C."/>
            <person name="Gish J."/>
            <person name="Goldstein S."/>
            <person name="Gonzalez A.J."/>
            <person name="Green P.J."/>
            <person name="Hallab A."/>
            <person name="Hartog M."/>
            <person name="Hua A."/>
            <person name="Humphray S.J."/>
            <person name="Jeong D.H."/>
            <person name="Jing Y."/>
            <person name="Jocker A."/>
            <person name="Kenton S.M."/>
            <person name="Kim D.J."/>
            <person name="Klee K."/>
            <person name="Lai H."/>
            <person name="Lang C."/>
            <person name="Lin S."/>
            <person name="Macmil S.L."/>
            <person name="Magdelenat G."/>
            <person name="Matthews L."/>
            <person name="McCorrison J."/>
            <person name="Monaghan E.L."/>
            <person name="Mun J.H."/>
            <person name="Najar F.Z."/>
            <person name="Nicholson C."/>
            <person name="Noirot C."/>
            <person name="O'Bleness M."/>
            <person name="Paule C.R."/>
            <person name="Poulain J."/>
            <person name="Prion F."/>
            <person name="Qin B."/>
            <person name="Qu C."/>
            <person name="Retzel E.F."/>
            <person name="Riddle C."/>
            <person name="Sallet E."/>
            <person name="Samain S."/>
            <person name="Samson N."/>
            <person name="Sanders I."/>
            <person name="Saurat O."/>
            <person name="Scarpelli C."/>
            <person name="Schiex T."/>
            <person name="Segurens B."/>
            <person name="Severin A.J."/>
            <person name="Sherrier D.J."/>
            <person name="Shi R."/>
            <person name="Sims S."/>
            <person name="Singer S.R."/>
            <person name="Sinharoy S."/>
            <person name="Sterck L."/>
            <person name="Viollet A."/>
            <person name="Wang B.B."/>
            <person name="Wang K."/>
            <person name="Wang M."/>
            <person name="Wang X."/>
            <person name="Warfsmann J."/>
            <person name="Weissenbach J."/>
            <person name="White D.D."/>
            <person name="White J.D."/>
            <person name="Wiley G.B."/>
            <person name="Wincker P."/>
            <person name="Xing Y."/>
            <person name="Yang L."/>
            <person name="Yao Z."/>
            <person name="Ying F."/>
            <person name="Zhai J."/>
            <person name="Zhou L."/>
            <person name="Zuber A."/>
            <person name="Denarie J."/>
            <person name="Dixon R.A."/>
            <person name="May G.D."/>
            <person name="Schwartz D.C."/>
            <person name="Rogers J."/>
            <person name="Quetier F."/>
            <person name="Town C.D."/>
            <person name="Roe B.A."/>
        </authorList>
    </citation>
    <scope>NUCLEOTIDE SEQUENCE [LARGE SCALE GENOMIC DNA]</scope>
    <source>
        <strain evidence="2">A17</strain>
        <strain evidence="3 4">cv. Jemalong A17</strain>
    </source>
</reference>
<evidence type="ECO:0000256" key="1">
    <source>
        <dbReference type="SAM" id="MobiDB-lite"/>
    </source>
</evidence>
<dbReference type="EMBL" id="CM001222">
    <property type="protein sequence ID" value="KEH26154.1"/>
    <property type="molecule type" value="Genomic_DNA"/>
</dbReference>
<sequence>MTRKLIHQFSAIKHRKVSSTSLFNVRYGPNETIPDYVARYYDTTIKRKIEKLIQDEKLRGNVKGKHGEERRRPMESTKVIKDDTNGDHKERHTLNTISGGFAGGGESSYSQKSPSRLVLAKEKASVLPEEQFMKQKSRVNSLEAGDQNTSYFHRVVKAKAAKSRILSITSATGD</sequence>
<gene>
    <name evidence="2" type="ordered locus">MTR_6g045443</name>
</gene>
<protein>
    <submittedName>
        <fullName evidence="2 3">Uncharacterized protein</fullName>
    </submittedName>
</protein>
<keyword evidence="4" id="KW-1185">Reference proteome</keyword>
<dbReference type="HOGENOM" id="CLU_1542369_0_0_1"/>
<evidence type="ECO:0000313" key="3">
    <source>
        <dbReference type="EnsemblPlants" id="KEH26154"/>
    </source>
</evidence>
<reference evidence="2 4" key="2">
    <citation type="journal article" date="2014" name="BMC Genomics">
        <title>An improved genome release (version Mt4.0) for the model legume Medicago truncatula.</title>
        <authorList>
            <person name="Tang H."/>
            <person name="Krishnakumar V."/>
            <person name="Bidwell S."/>
            <person name="Rosen B."/>
            <person name="Chan A."/>
            <person name="Zhou S."/>
            <person name="Gentzbittel L."/>
            <person name="Childs K.L."/>
            <person name="Yandell M."/>
            <person name="Gundlach H."/>
            <person name="Mayer K.F."/>
            <person name="Schwartz D.C."/>
            <person name="Town C.D."/>
        </authorList>
    </citation>
    <scope>GENOME REANNOTATION</scope>
    <source>
        <strain evidence="2">A17</strain>
        <strain evidence="3 4">cv. Jemalong A17</strain>
    </source>
</reference>
<evidence type="ECO:0000313" key="2">
    <source>
        <dbReference type="EMBL" id="KEH26154.1"/>
    </source>
</evidence>
<dbReference type="AlphaFoldDB" id="A0A072U8P5"/>